<name>A0AB37I6L9_ENTHR</name>
<comment type="caution">
    <text evidence="2">The sequence shown here is derived from an EMBL/GenBank/DDBJ whole genome shotgun (WGS) entry which is preliminary data.</text>
</comment>
<evidence type="ECO:0000259" key="1">
    <source>
        <dbReference type="Pfam" id="PF13154"/>
    </source>
</evidence>
<feature type="domain" description="DUF3991" evidence="1">
    <location>
        <begin position="123"/>
        <end position="178"/>
    </location>
</feature>
<dbReference type="AlphaFoldDB" id="A0AB37I6L9"/>
<dbReference type="RefSeq" id="WP_113793194.1">
    <property type="nucleotide sequence ID" value="NZ_JBFCRC010000044.1"/>
</dbReference>
<dbReference type="InterPro" id="IPR025054">
    <property type="entry name" value="DUF3991"/>
</dbReference>
<dbReference type="EMBL" id="LESJ01000012">
    <property type="protein sequence ID" value="RBT66007.1"/>
    <property type="molecule type" value="Genomic_DNA"/>
</dbReference>
<evidence type="ECO:0000313" key="2">
    <source>
        <dbReference type="EMBL" id="RBT66007.1"/>
    </source>
</evidence>
<gene>
    <name evidence="2" type="ORF">EB03_02867</name>
</gene>
<proteinExistence type="predicted"/>
<sequence length="402" mass="47114">MSYYSPNQIKEARNSDILEYMISKGETFQRQGNYYRHTEHSSWVYDSRRKVMFFNKEIDQPAVDNCIILAMKLYDFSFEEAIGDILGSEVKVLSEADYQVKENEPLNYQRDIKEQSNFSEVFSYLTKEREIDPMIVTLFNQANLIGEDRYQNIIFKFFDRTQIMNPTVVGVELRGTRYLPEEKRLIKDRPYFLFQHPGNQKDAMFFASLNSKIPTGELKVFEEPIEVMSYLSLYKENYFGAKKVLVNTDFCAMSGLKHQVVESYFRKVLESNRKMAEGKKTIVPRISLCVNNDEAGRDFVDRFKKYLAQKGYSETFINYNVRQELPVSQLGKSESFDYNDLLKETNHLKTVDQSMMVQEDNLMERSILAKEDNVVERSIVTKEDNIVEQSMIAKEDNVMEQA</sequence>
<dbReference type="Pfam" id="PF13154">
    <property type="entry name" value="DUF3991"/>
    <property type="match status" value="1"/>
</dbReference>
<evidence type="ECO:0000313" key="3">
    <source>
        <dbReference type="Proteomes" id="UP000253498"/>
    </source>
</evidence>
<dbReference type="Proteomes" id="UP000253498">
    <property type="component" value="Unassembled WGS sequence"/>
</dbReference>
<organism evidence="2 3">
    <name type="scientific">Enterococcus hirae</name>
    <dbReference type="NCBI Taxonomy" id="1354"/>
    <lineage>
        <taxon>Bacteria</taxon>
        <taxon>Bacillati</taxon>
        <taxon>Bacillota</taxon>
        <taxon>Bacilli</taxon>
        <taxon>Lactobacillales</taxon>
        <taxon>Enterococcaceae</taxon>
        <taxon>Enterococcus</taxon>
    </lineage>
</organism>
<accession>A0AB37I6L9</accession>
<reference evidence="2 3" key="1">
    <citation type="submission" date="2015-06" db="EMBL/GenBank/DDBJ databases">
        <title>The Genome Sequence of Enterococcus hirae 88EA1.</title>
        <authorList>
            <consortium name="The Broad Institute Genomics Platform"/>
            <consortium name="The Broad Institute Genome Sequencing Center for Infectious Disease"/>
            <person name="Earl A.M."/>
            <person name="Van Tyne D."/>
            <person name="Lebreton F."/>
            <person name="Saavedra J.T."/>
            <person name="Gilmore M.S."/>
            <person name="Manson McGuire A."/>
            <person name="Clock S."/>
            <person name="Crupain M."/>
            <person name="Rangan U."/>
            <person name="Young S."/>
            <person name="Abouelleil A."/>
            <person name="Cao P."/>
            <person name="Chapman S.B."/>
            <person name="Griggs A."/>
            <person name="Priest M."/>
            <person name="Shea T."/>
            <person name="Wortman J."/>
            <person name="Nusbaum C."/>
            <person name="Birren B."/>
        </authorList>
    </citation>
    <scope>NUCLEOTIDE SEQUENCE [LARGE SCALE GENOMIC DNA]</scope>
    <source>
        <strain evidence="2 3">88EA1</strain>
    </source>
</reference>
<protein>
    <recommendedName>
        <fullName evidence="1">DUF3991 domain-containing protein</fullName>
    </recommendedName>
</protein>
<dbReference type="Pfam" id="PF13155">
    <property type="entry name" value="Toprim_2"/>
    <property type="match status" value="1"/>
</dbReference>